<comment type="caution">
    <text evidence="2">The sequence shown here is derived from an EMBL/GenBank/DDBJ whole genome shotgun (WGS) entry which is preliminary data.</text>
</comment>
<dbReference type="AlphaFoldDB" id="A0A846TU46"/>
<keyword evidence="3" id="KW-1185">Reference proteome</keyword>
<feature type="region of interest" description="Disordered" evidence="1">
    <location>
        <begin position="484"/>
        <end position="584"/>
    </location>
</feature>
<accession>A0A846TU46</accession>
<feature type="compositionally biased region" description="Basic and acidic residues" evidence="1">
    <location>
        <begin position="569"/>
        <end position="584"/>
    </location>
</feature>
<dbReference type="EMBL" id="JAAVUN010000030">
    <property type="protein sequence ID" value="NKE10540.1"/>
    <property type="molecule type" value="Genomic_DNA"/>
</dbReference>
<dbReference type="Proteomes" id="UP000521379">
    <property type="component" value="Unassembled WGS sequence"/>
</dbReference>
<proteinExistence type="predicted"/>
<sequence length="711" mass="75062">MSSSGIDLSQLPALADADTVEDGAKTIRDAGQNVEDKAGDIESSWRGLEYSYSAPETDTLLAALLPTKRDGETVKDNAKTVYDALKTYADTERDLKDKLRTIKSDVGAFESSIAGNDEWEKDENKINERNGLIDRINGLKTAHDEAANTCATKISGIFGGVQYRTMPDDGAPAPPGVEYNGMSKDMLNSATAAGETPWATNVEWDKPWYRDVWDGIKDFGSGMWESVKGAVTGTLALVNPFDWDTFSSTWKGIGTLALDVATVATPIGLLRGADARSESGDRLKEVGKAMINLEEWKNNPAKAAGMLTGDILLTVGTGGAGAAMKGTSVAGKAGKMASAAGKAGRAGGARAIDFSKALAKNPKVAVGDLASSTKGYLLDSKAIYGRAFADARTGVVNAGFKTLDKVMPTAAAAVNTINRFDTFTRNAASAAVDATAAIKMPGLPSMGRSPALAGVPDAHTMARMSPEATRPGPVTTFRESFERNTAKSNAHSHALPEATDRAGSRAPSVSESPGTPLDPQSGRNAGPGSTPLDGADTAAGGKGPNGPGNDAGKPGPAGRPPEGETLNLRPKEKWTPHQKTQYDAKVKHLDDEAAKGNLEYTKPDRGPNLRITMIKDPEEAIKLGLPDGINADDFRAATERQRKAMLAKYDLDHKTDLQLGGVDHQANMQWLDRSVNRSVGAQIRGQRIKNSWDVAIKRGDGTGQKINMVTG</sequence>
<name>A0A846TU46_9MICC</name>
<dbReference type="RefSeq" id="WP_119933601.1">
    <property type="nucleotide sequence ID" value="NZ_JAAVUN010000030.1"/>
</dbReference>
<evidence type="ECO:0000313" key="2">
    <source>
        <dbReference type="EMBL" id="NKE10540.1"/>
    </source>
</evidence>
<reference evidence="2 3" key="1">
    <citation type="submission" date="2020-02" db="EMBL/GenBank/DDBJ databases">
        <authorList>
            <person name="Sun Q."/>
        </authorList>
    </citation>
    <scope>NUCLEOTIDE SEQUENCE [LARGE SCALE GENOMIC DNA]</scope>
    <source>
        <strain evidence="2 3">YIM 13062</strain>
    </source>
</reference>
<gene>
    <name evidence="2" type="ORF">GTW58_11490</name>
</gene>
<feature type="compositionally biased region" description="Low complexity" evidence="1">
    <location>
        <begin position="547"/>
        <end position="556"/>
    </location>
</feature>
<evidence type="ECO:0000313" key="3">
    <source>
        <dbReference type="Proteomes" id="UP000521379"/>
    </source>
</evidence>
<protein>
    <submittedName>
        <fullName evidence="2">Uncharacterized protein</fullName>
    </submittedName>
</protein>
<organism evidence="2 3">
    <name type="scientific">Kocuria subflava</name>
    <dbReference type="NCBI Taxonomy" id="1736139"/>
    <lineage>
        <taxon>Bacteria</taxon>
        <taxon>Bacillati</taxon>
        <taxon>Actinomycetota</taxon>
        <taxon>Actinomycetes</taxon>
        <taxon>Micrococcales</taxon>
        <taxon>Micrococcaceae</taxon>
        <taxon>Kocuria</taxon>
    </lineage>
</organism>
<evidence type="ECO:0000256" key="1">
    <source>
        <dbReference type="SAM" id="MobiDB-lite"/>
    </source>
</evidence>